<proteinExistence type="predicted"/>
<sequence>METLTTKLIRFQSQTKYYWFGALCLLLLLLVNSSRKPANQVKLETVEELKGLNEDIRNSFLVELAKLKELKVHNKSIYLSNRNATLDGFVNIVHLQSEGITMGLLSVLDSREHIRNDLIERLILDLASTEPNLFDKKMRSLEIIFQLRPELIESKIGESKGTPLQLAAKETFENEKQLELIKMLIDNKANVNARDYNNNTVLHWAVLCKASTVISLIKLLIESGAEPNSVNEWGQTFVHAAPSITTPEIFQEIVRYLDSIKNTKSFTIRDIQGAQVIHLAVFYYVKLENQTLEIFQSNGVDFNAKQDNNRNVLECAIGHTQDVACG</sequence>
<dbReference type="PANTHER" id="PTHR24134:SF9">
    <property type="entry name" value="ANKYRIN REPEAT AND SOCS BOX PROTEIN 8"/>
    <property type="match status" value="1"/>
</dbReference>
<evidence type="ECO:0000256" key="3">
    <source>
        <dbReference type="PROSITE-ProRule" id="PRU00023"/>
    </source>
</evidence>
<keyword evidence="2 3" id="KW-0040">ANK repeat</keyword>
<evidence type="ECO:0000313" key="5">
    <source>
        <dbReference type="Proteomes" id="UP001642540"/>
    </source>
</evidence>
<dbReference type="SUPFAM" id="SSF48403">
    <property type="entry name" value="Ankyrin repeat"/>
    <property type="match status" value="1"/>
</dbReference>
<reference evidence="4 5" key="1">
    <citation type="submission" date="2024-08" db="EMBL/GenBank/DDBJ databases">
        <authorList>
            <person name="Cucini C."/>
            <person name="Frati F."/>
        </authorList>
    </citation>
    <scope>NUCLEOTIDE SEQUENCE [LARGE SCALE GENOMIC DNA]</scope>
</reference>
<dbReference type="InterPro" id="IPR002110">
    <property type="entry name" value="Ankyrin_rpt"/>
</dbReference>
<gene>
    <name evidence="4" type="ORF">ODALV1_LOCUS29472</name>
</gene>
<evidence type="ECO:0008006" key="6">
    <source>
        <dbReference type="Google" id="ProtNLM"/>
    </source>
</evidence>
<protein>
    <recommendedName>
        <fullName evidence="6">Ankyrin repeat protein</fullName>
    </recommendedName>
</protein>
<dbReference type="PROSITE" id="PS50088">
    <property type="entry name" value="ANK_REPEAT"/>
    <property type="match status" value="2"/>
</dbReference>
<dbReference type="Pfam" id="PF13637">
    <property type="entry name" value="Ank_4"/>
    <property type="match status" value="1"/>
</dbReference>
<dbReference type="SMART" id="SM00248">
    <property type="entry name" value="ANK"/>
    <property type="match status" value="3"/>
</dbReference>
<evidence type="ECO:0000256" key="2">
    <source>
        <dbReference type="ARBA" id="ARBA00023043"/>
    </source>
</evidence>
<dbReference type="Proteomes" id="UP001642540">
    <property type="component" value="Unassembled WGS sequence"/>
</dbReference>
<name>A0ABP1S4N1_9HEXA</name>
<feature type="repeat" description="ANK" evidence="3">
    <location>
        <begin position="159"/>
        <end position="196"/>
    </location>
</feature>
<dbReference type="InterPro" id="IPR036770">
    <property type="entry name" value="Ankyrin_rpt-contain_sf"/>
</dbReference>
<keyword evidence="5" id="KW-1185">Reference proteome</keyword>
<comment type="caution">
    <text evidence="4">The sequence shown here is derived from an EMBL/GenBank/DDBJ whole genome shotgun (WGS) entry which is preliminary data.</text>
</comment>
<keyword evidence="1" id="KW-0677">Repeat</keyword>
<evidence type="ECO:0000313" key="4">
    <source>
        <dbReference type="EMBL" id="CAL8143333.1"/>
    </source>
</evidence>
<dbReference type="EMBL" id="CAXLJM020000154">
    <property type="protein sequence ID" value="CAL8143333.1"/>
    <property type="molecule type" value="Genomic_DNA"/>
</dbReference>
<dbReference type="Gene3D" id="1.25.40.20">
    <property type="entry name" value="Ankyrin repeat-containing domain"/>
    <property type="match status" value="1"/>
</dbReference>
<organism evidence="4 5">
    <name type="scientific">Orchesella dallaii</name>
    <dbReference type="NCBI Taxonomy" id="48710"/>
    <lineage>
        <taxon>Eukaryota</taxon>
        <taxon>Metazoa</taxon>
        <taxon>Ecdysozoa</taxon>
        <taxon>Arthropoda</taxon>
        <taxon>Hexapoda</taxon>
        <taxon>Collembola</taxon>
        <taxon>Entomobryomorpha</taxon>
        <taxon>Entomobryoidea</taxon>
        <taxon>Orchesellidae</taxon>
        <taxon>Orchesellinae</taxon>
        <taxon>Orchesella</taxon>
    </lineage>
</organism>
<feature type="repeat" description="ANK" evidence="3">
    <location>
        <begin position="197"/>
        <end position="232"/>
    </location>
</feature>
<evidence type="ECO:0000256" key="1">
    <source>
        <dbReference type="ARBA" id="ARBA00022737"/>
    </source>
</evidence>
<dbReference type="PANTHER" id="PTHR24134">
    <property type="entry name" value="ANKYRIN REPEAT-CONTAINING PROTEIN DDB_G0279043"/>
    <property type="match status" value="1"/>
</dbReference>
<accession>A0ABP1S4N1</accession>